<sequence length="314" mass="31733">MLGQATLRGGAGAVSAVLVRDGALGPAATFARASPARWTTAAGLLDTAAPETPRADHDPMTGAPRGVLIEPARTNHLLASDAMAGAPWQTLAASVAADTVAGPDGSTRAETLTESMATGIHTLYQSGLSYAAGQPHTLSVFAKTNGRERLQLVLPSTAFGVVCSAVFDLTTGAVVATEGPVSHGLVHWPGGWMRCAVTATSAAGGTSNAHVRLRTLGGSSAYAGDGVSGVHLWGAQLERGEDPSSPIATVGAPATRAADSLTYAPPYPSDLHLVGQAPDGTGYPPARPLVVRGRSTAWTAPPGLWSSIHARTAA</sequence>
<keyword evidence="2" id="KW-1185">Reference proteome</keyword>
<evidence type="ECO:0000313" key="1">
    <source>
        <dbReference type="EMBL" id="MBB4266102.1"/>
    </source>
</evidence>
<comment type="caution">
    <text evidence="1">The sequence shown here is derived from an EMBL/GenBank/DDBJ whole genome shotgun (WGS) entry which is preliminary data.</text>
</comment>
<protein>
    <submittedName>
        <fullName evidence="1">Uncharacterized protein</fullName>
    </submittedName>
</protein>
<gene>
    <name evidence="1" type="ORF">GGD89_001731</name>
</gene>
<proteinExistence type="predicted"/>
<dbReference type="Proteomes" id="UP000554286">
    <property type="component" value="Unassembled WGS sequence"/>
</dbReference>
<dbReference type="AlphaFoldDB" id="A0A7W6WA51"/>
<name>A0A7W6WA51_9PROT</name>
<reference evidence="1 2" key="1">
    <citation type="submission" date="2020-08" db="EMBL/GenBank/DDBJ databases">
        <title>Genome sequencing of Purple Non-Sulfur Bacteria from various extreme environments.</title>
        <authorList>
            <person name="Mayer M."/>
        </authorList>
    </citation>
    <scope>NUCLEOTIDE SEQUENCE [LARGE SCALE GENOMIC DNA]</scope>
    <source>
        <strain evidence="1 2">JA131</strain>
    </source>
</reference>
<accession>A0A7W6WA51</accession>
<dbReference type="EMBL" id="JACIGK010000011">
    <property type="protein sequence ID" value="MBB4266102.1"/>
    <property type="molecule type" value="Genomic_DNA"/>
</dbReference>
<dbReference type="RefSeq" id="WP_184044150.1">
    <property type="nucleotide sequence ID" value="NZ_JACIGK010000011.1"/>
</dbReference>
<evidence type="ECO:0000313" key="2">
    <source>
        <dbReference type="Proteomes" id="UP000554286"/>
    </source>
</evidence>
<organism evidence="1 2">
    <name type="scientific">Roseospira visakhapatnamensis</name>
    <dbReference type="NCBI Taxonomy" id="390880"/>
    <lineage>
        <taxon>Bacteria</taxon>
        <taxon>Pseudomonadati</taxon>
        <taxon>Pseudomonadota</taxon>
        <taxon>Alphaproteobacteria</taxon>
        <taxon>Rhodospirillales</taxon>
        <taxon>Rhodospirillaceae</taxon>
        <taxon>Roseospira</taxon>
    </lineage>
</organism>